<comment type="similarity">
    <text evidence="4">Belongs to the WD repeat PROPPIN family.</text>
</comment>
<sequence length="592" mass="64359">MTPTTPFAVAVAVADAGEIPPPLVHLGFNLYSTGFVAATATGLRVFSCFNSPLKKVLARDVEVCPEDDCGGSSSSSQGGWKVAIVEMFNEAFAAVVFRREKDDGSGGTVDKICFWSIPNGRMYCMHKTLPFDVVRGVRLVGEYLLVAGDERAVLYELPHAGAPPKKVKVVETAANPLGLGAVVQPDGNARFVLVAPQKMKGMLQVHRLAEDHGYVRAHYSSVAAMALSVDGRLLATAGSKGTLVRIFSTSDGKLLQVTFKLRALHEESGVTAAAGDMHDRDQSTCAVVRRVAPGADARFEVKRFRPGSLNYNSRYDSVRIGMDAGDDDEVRSVHVHGDRTVVVHAGRVDVFGLDGRKATVLQRRVETGDNQLGICAVSRGPESPFAFACPGVNDGDLRVERWVGEFMPLVIDAHRSRVASVAMSWDAKLVATASVRGTVVRVFRVADGTLLQEMRRGSDRADIYSIAFSTDSEWLAVSSDKGTVHVFRINICLTTSSKAAGQYATQSYGAKAIKKSISSIKDIFTLGYFDPERSVAQFRLRENVKYFVTFGKIPNKNIVLIIGMDGSFYRCQFDPANGGEMKQLEYMNFLNM</sequence>
<protein>
    <recommendedName>
        <fullName evidence="7">Anaphase-promoting complex subunit 4 WD40 domain-containing protein</fullName>
    </recommendedName>
</protein>
<dbReference type="Proteomes" id="UP000026962">
    <property type="component" value="Chromosome 7"/>
</dbReference>
<dbReference type="GO" id="GO:0034045">
    <property type="term" value="C:phagophore assembly site membrane"/>
    <property type="evidence" value="ECO:0007669"/>
    <property type="project" value="UniProtKB-SubCell"/>
</dbReference>
<evidence type="ECO:0000256" key="1">
    <source>
        <dbReference type="ARBA" id="ARBA00004623"/>
    </source>
</evidence>
<dbReference type="Gramene" id="OPUNC07G24260.1">
    <property type="protein sequence ID" value="OPUNC07G24260.1"/>
    <property type="gene ID" value="OPUNC07G24260"/>
</dbReference>
<dbReference type="PANTHER" id="PTHR11227">
    <property type="entry name" value="WD-REPEAT PROTEIN INTERACTING WITH PHOSPHOINOSIDES WIPI -RELATED"/>
    <property type="match status" value="1"/>
</dbReference>
<organism evidence="5">
    <name type="scientific">Oryza punctata</name>
    <name type="common">Red rice</name>
    <dbReference type="NCBI Taxonomy" id="4537"/>
    <lineage>
        <taxon>Eukaryota</taxon>
        <taxon>Viridiplantae</taxon>
        <taxon>Streptophyta</taxon>
        <taxon>Embryophyta</taxon>
        <taxon>Tracheophyta</taxon>
        <taxon>Spermatophyta</taxon>
        <taxon>Magnoliopsida</taxon>
        <taxon>Liliopsida</taxon>
        <taxon>Poales</taxon>
        <taxon>Poaceae</taxon>
        <taxon>BOP clade</taxon>
        <taxon>Oryzoideae</taxon>
        <taxon>Oryzeae</taxon>
        <taxon>Oryzinae</taxon>
        <taxon>Oryza</taxon>
    </lineage>
</organism>
<dbReference type="InterPro" id="IPR048720">
    <property type="entry name" value="PROPPIN"/>
</dbReference>
<evidence type="ECO:0008006" key="7">
    <source>
        <dbReference type="Google" id="ProtNLM"/>
    </source>
</evidence>
<dbReference type="Pfam" id="PF00400">
    <property type="entry name" value="WD40"/>
    <property type="match status" value="1"/>
</dbReference>
<evidence type="ECO:0000313" key="6">
    <source>
        <dbReference type="Proteomes" id="UP000026962"/>
    </source>
</evidence>
<dbReference type="Gene3D" id="2.130.10.10">
    <property type="entry name" value="YVTN repeat-like/Quinoprotein amine dehydrogenase"/>
    <property type="match status" value="2"/>
</dbReference>
<keyword evidence="3" id="KW-0677">Repeat</keyword>
<dbReference type="Pfam" id="PF21032">
    <property type="entry name" value="PROPPIN"/>
    <property type="match status" value="1"/>
</dbReference>
<evidence type="ECO:0000256" key="3">
    <source>
        <dbReference type="ARBA" id="ARBA00022737"/>
    </source>
</evidence>
<keyword evidence="2" id="KW-0853">WD repeat</keyword>
<dbReference type="STRING" id="4537.A0A0E0LPL3"/>
<comment type="subcellular location">
    <subcellularLocation>
        <location evidence="1">Preautophagosomal structure membrane</location>
        <topology evidence="1">Peripheral membrane protein</topology>
    </subcellularLocation>
</comment>
<dbReference type="EnsemblPlants" id="OPUNC07G24260.1">
    <property type="protein sequence ID" value="OPUNC07G24260.1"/>
    <property type="gene ID" value="OPUNC07G24260"/>
</dbReference>
<dbReference type="InterPro" id="IPR011044">
    <property type="entry name" value="Quino_amine_DH_bsu"/>
</dbReference>
<evidence type="ECO:0000256" key="2">
    <source>
        <dbReference type="ARBA" id="ARBA00022574"/>
    </source>
</evidence>
<dbReference type="SMART" id="SM00320">
    <property type="entry name" value="WD40"/>
    <property type="match status" value="3"/>
</dbReference>
<reference evidence="5" key="2">
    <citation type="submission" date="2018-05" db="EMBL/GenBank/DDBJ databases">
        <title>OpunRS2 (Oryza punctata Reference Sequence Version 2).</title>
        <authorList>
            <person name="Zhang J."/>
            <person name="Kudrna D."/>
            <person name="Lee S."/>
            <person name="Talag J."/>
            <person name="Welchert J."/>
            <person name="Wing R.A."/>
        </authorList>
    </citation>
    <scope>NUCLEOTIDE SEQUENCE [LARGE SCALE GENOMIC DNA]</scope>
</reference>
<dbReference type="InterPro" id="IPR015943">
    <property type="entry name" value="WD40/YVTN_repeat-like_dom_sf"/>
</dbReference>
<name>A0A0E0LPL3_ORYPU</name>
<reference evidence="5" key="1">
    <citation type="submission" date="2015-04" db="UniProtKB">
        <authorList>
            <consortium name="EnsemblPlants"/>
        </authorList>
    </citation>
    <scope>IDENTIFICATION</scope>
</reference>
<evidence type="ECO:0000256" key="4">
    <source>
        <dbReference type="ARBA" id="ARBA00025740"/>
    </source>
</evidence>
<keyword evidence="6" id="KW-1185">Reference proteome</keyword>
<dbReference type="SUPFAM" id="SSF50978">
    <property type="entry name" value="WD40 repeat-like"/>
    <property type="match status" value="1"/>
</dbReference>
<dbReference type="OMA" id="AMSWDAK"/>
<accession>A0A0E0LPL3</accession>
<dbReference type="eggNOG" id="KOG2111">
    <property type="taxonomic scope" value="Eukaryota"/>
</dbReference>
<dbReference type="AlphaFoldDB" id="A0A0E0LPL3"/>
<proteinExistence type="inferred from homology"/>
<dbReference type="InterPro" id="IPR036322">
    <property type="entry name" value="WD40_repeat_dom_sf"/>
</dbReference>
<dbReference type="SUPFAM" id="SSF50969">
    <property type="entry name" value="YVTN repeat-like/Quinoprotein amine dehydrogenase"/>
    <property type="match status" value="1"/>
</dbReference>
<dbReference type="HOGENOM" id="CLU_413004_0_0_1"/>
<dbReference type="InterPro" id="IPR001680">
    <property type="entry name" value="WD40_rpt"/>
</dbReference>
<evidence type="ECO:0000313" key="5">
    <source>
        <dbReference type="EnsemblPlants" id="OPUNC07G24260.1"/>
    </source>
</evidence>